<dbReference type="EMBL" id="PTJA01000004">
    <property type="protein sequence ID" value="PPK81509.1"/>
    <property type="molecule type" value="Genomic_DNA"/>
</dbReference>
<dbReference type="InterPro" id="IPR005119">
    <property type="entry name" value="LysR_subst-bd"/>
</dbReference>
<keyword evidence="7" id="KW-1185">Reference proteome</keyword>
<sequence>MNTQQLEYVIAIAEEKNLSKAAEKLFVTQPAISQQLKKLEEELQTKLFYKDKNDYLLTDAGRIYVNGAQYILSLYSSALKEIENLNYSGKKKLTVIYRNDLLPAISKEVLPSLAELHENIFIDTIDADGYIAKDYVINGMADLAVMVTKELSHSMLEYIPLRRENLVLAVPDNHHCLNQNYKNGLDVSCFLNDSFILNPAKSTFRTCENEIFSSWQFTPSILCESNDLTVTKHMVGCRKGIAFLPESMWEKESNYVCLPLTHPAAFYLVIAYRKSSILSKPVKDLIKLLLKACDNTERRI</sequence>
<dbReference type="PRINTS" id="PR00039">
    <property type="entry name" value="HTHLYSR"/>
</dbReference>
<dbReference type="AlphaFoldDB" id="A0A2S6HUJ0"/>
<evidence type="ECO:0000256" key="1">
    <source>
        <dbReference type="ARBA" id="ARBA00009437"/>
    </source>
</evidence>
<reference evidence="6 7" key="1">
    <citation type="submission" date="2018-02" db="EMBL/GenBank/DDBJ databases">
        <title>Genomic Encyclopedia of Archaeal and Bacterial Type Strains, Phase II (KMG-II): from individual species to whole genera.</title>
        <authorList>
            <person name="Goeker M."/>
        </authorList>
    </citation>
    <scope>NUCLEOTIDE SEQUENCE [LARGE SCALE GENOMIC DNA]</scope>
    <source>
        <strain evidence="6 7">DSM 3808</strain>
    </source>
</reference>
<dbReference type="Gene3D" id="1.10.10.10">
    <property type="entry name" value="Winged helix-like DNA-binding domain superfamily/Winged helix DNA-binding domain"/>
    <property type="match status" value="1"/>
</dbReference>
<dbReference type="InterPro" id="IPR036390">
    <property type="entry name" value="WH_DNA-bd_sf"/>
</dbReference>
<dbReference type="SUPFAM" id="SSF53850">
    <property type="entry name" value="Periplasmic binding protein-like II"/>
    <property type="match status" value="1"/>
</dbReference>
<name>A0A2S6HUJ0_9FIRM</name>
<comment type="similarity">
    <text evidence="1">Belongs to the LysR transcriptional regulatory family.</text>
</comment>
<keyword evidence="2" id="KW-0805">Transcription regulation</keyword>
<evidence type="ECO:0000256" key="3">
    <source>
        <dbReference type="ARBA" id="ARBA00023125"/>
    </source>
</evidence>
<dbReference type="FunFam" id="1.10.10.10:FF:000001">
    <property type="entry name" value="LysR family transcriptional regulator"/>
    <property type="match status" value="1"/>
</dbReference>
<organism evidence="6 7">
    <name type="scientific">Lacrimispora xylanisolvens</name>
    <dbReference type="NCBI Taxonomy" id="384636"/>
    <lineage>
        <taxon>Bacteria</taxon>
        <taxon>Bacillati</taxon>
        <taxon>Bacillota</taxon>
        <taxon>Clostridia</taxon>
        <taxon>Lachnospirales</taxon>
        <taxon>Lachnospiraceae</taxon>
        <taxon>Lacrimispora</taxon>
    </lineage>
</organism>
<evidence type="ECO:0000313" key="6">
    <source>
        <dbReference type="EMBL" id="PPK81509.1"/>
    </source>
</evidence>
<gene>
    <name evidence="6" type="ORF">BXY41_104312</name>
</gene>
<protein>
    <submittedName>
        <fullName evidence="6">DNA-binding transcriptional LysR family regulator</fullName>
    </submittedName>
</protein>
<dbReference type="InterPro" id="IPR000847">
    <property type="entry name" value="LysR_HTH_N"/>
</dbReference>
<keyword evidence="4" id="KW-0804">Transcription</keyword>
<dbReference type="Pfam" id="PF00126">
    <property type="entry name" value="HTH_1"/>
    <property type="match status" value="1"/>
</dbReference>
<dbReference type="GO" id="GO:0003700">
    <property type="term" value="F:DNA-binding transcription factor activity"/>
    <property type="evidence" value="ECO:0007669"/>
    <property type="project" value="InterPro"/>
</dbReference>
<dbReference type="Gene3D" id="3.40.190.290">
    <property type="match status" value="1"/>
</dbReference>
<proteinExistence type="inferred from homology"/>
<dbReference type="PROSITE" id="PS50931">
    <property type="entry name" value="HTH_LYSR"/>
    <property type="match status" value="1"/>
</dbReference>
<evidence type="ECO:0000313" key="7">
    <source>
        <dbReference type="Proteomes" id="UP000237749"/>
    </source>
</evidence>
<feature type="domain" description="HTH lysR-type" evidence="5">
    <location>
        <begin position="1"/>
        <end position="58"/>
    </location>
</feature>
<evidence type="ECO:0000259" key="5">
    <source>
        <dbReference type="PROSITE" id="PS50931"/>
    </source>
</evidence>
<keyword evidence="3 6" id="KW-0238">DNA-binding</keyword>
<dbReference type="CDD" id="cd05466">
    <property type="entry name" value="PBP2_LTTR_substrate"/>
    <property type="match status" value="1"/>
</dbReference>
<evidence type="ECO:0000256" key="2">
    <source>
        <dbReference type="ARBA" id="ARBA00023015"/>
    </source>
</evidence>
<dbReference type="InterPro" id="IPR036388">
    <property type="entry name" value="WH-like_DNA-bd_sf"/>
</dbReference>
<dbReference type="PANTHER" id="PTHR30419">
    <property type="entry name" value="HTH-TYPE TRANSCRIPTIONAL REGULATOR YBHD"/>
    <property type="match status" value="1"/>
</dbReference>
<dbReference type="GO" id="GO:0003677">
    <property type="term" value="F:DNA binding"/>
    <property type="evidence" value="ECO:0007669"/>
    <property type="project" value="UniProtKB-KW"/>
</dbReference>
<dbReference type="OrthoDB" id="9803735at2"/>
<dbReference type="RefSeq" id="WP_104436598.1">
    <property type="nucleotide sequence ID" value="NZ_PTJA01000004.1"/>
</dbReference>
<dbReference type="Proteomes" id="UP000237749">
    <property type="component" value="Unassembled WGS sequence"/>
</dbReference>
<comment type="caution">
    <text evidence="6">The sequence shown here is derived from an EMBL/GenBank/DDBJ whole genome shotgun (WGS) entry which is preliminary data.</text>
</comment>
<dbReference type="PANTHER" id="PTHR30419:SF8">
    <property type="entry name" value="NITROGEN ASSIMILATION TRANSCRIPTIONAL ACTIVATOR-RELATED"/>
    <property type="match status" value="1"/>
</dbReference>
<dbReference type="SUPFAM" id="SSF46785">
    <property type="entry name" value="Winged helix' DNA-binding domain"/>
    <property type="match status" value="1"/>
</dbReference>
<dbReference type="GO" id="GO:0005829">
    <property type="term" value="C:cytosol"/>
    <property type="evidence" value="ECO:0007669"/>
    <property type="project" value="TreeGrafter"/>
</dbReference>
<dbReference type="Pfam" id="PF03466">
    <property type="entry name" value="LysR_substrate"/>
    <property type="match status" value="1"/>
</dbReference>
<evidence type="ECO:0000256" key="4">
    <source>
        <dbReference type="ARBA" id="ARBA00023163"/>
    </source>
</evidence>
<dbReference type="InterPro" id="IPR050950">
    <property type="entry name" value="HTH-type_LysR_regulators"/>
</dbReference>
<accession>A0A2S6HUJ0</accession>